<dbReference type="Gene3D" id="1.25.40.20">
    <property type="entry name" value="Ankyrin repeat-containing domain"/>
    <property type="match status" value="1"/>
</dbReference>
<keyword evidence="3" id="KW-1185">Reference proteome</keyword>
<proteinExistence type="predicted"/>
<feature type="repeat" description="ANK" evidence="1">
    <location>
        <begin position="95"/>
        <end position="117"/>
    </location>
</feature>
<dbReference type="KEGG" id="dpx:DAPPUDRAFT_319693"/>
<evidence type="ECO:0000256" key="1">
    <source>
        <dbReference type="PROSITE-ProRule" id="PRU00023"/>
    </source>
</evidence>
<sequence length="117" mass="13483">MLLIENHDFMQITHLMEKYPSADERDSQGYTLLKWAETFSKKDVTNYLEKKGAFRSESFRQNVFFIALRYLDSQDELNDPKLTFDGIDVAGANQTGDTALHLALYGGKWKTAKKILE</sequence>
<reference evidence="2 3" key="1">
    <citation type="journal article" date="2011" name="Science">
        <title>The ecoresponsive genome of Daphnia pulex.</title>
        <authorList>
            <person name="Colbourne J.K."/>
            <person name="Pfrender M.E."/>
            <person name="Gilbert D."/>
            <person name="Thomas W.K."/>
            <person name="Tucker A."/>
            <person name="Oakley T.H."/>
            <person name="Tokishita S."/>
            <person name="Aerts A."/>
            <person name="Arnold G.J."/>
            <person name="Basu M.K."/>
            <person name="Bauer D.J."/>
            <person name="Caceres C.E."/>
            <person name="Carmel L."/>
            <person name="Casola C."/>
            <person name="Choi J.H."/>
            <person name="Detter J.C."/>
            <person name="Dong Q."/>
            <person name="Dusheyko S."/>
            <person name="Eads B.D."/>
            <person name="Frohlich T."/>
            <person name="Geiler-Samerotte K.A."/>
            <person name="Gerlach D."/>
            <person name="Hatcher P."/>
            <person name="Jogdeo S."/>
            <person name="Krijgsveld J."/>
            <person name="Kriventseva E.V."/>
            <person name="Kultz D."/>
            <person name="Laforsch C."/>
            <person name="Lindquist E."/>
            <person name="Lopez J."/>
            <person name="Manak J.R."/>
            <person name="Muller J."/>
            <person name="Pangilinan J."/>
            <person name="Patwardhan R.P."/>
            <person name="Pitluck S."/>
            <person name="Pritham E.J."/>
            <person name="Rechtsteiner A."/>
            <person name="Rho M."/>
            <person name="Rogozin I.B."/>
            <person name="Sakarya O."/>
            <person name="Salamov A."/>
            <person name="Schaack S."/>
            <person name="Shapiro H."/>
            <person name="Shiga Y."/>
            <person name="Skalitzky C."/>
            <person name="Smith Z."/>
            <person name="Souvorov A."/>
            <person name="Sung W."/>
            <person name="Tang Z."/>
            <person name="Tsuchiya D."/>
            <person name="Tu H."/>
            <person name="Vos H."/>
            <person name="Wang M."/>
            <person name="Wolf Y.I."/>
            <person name="Yamagata H."/>
            <person name="Yamada T."/>
            <person name="Ye Y."/>
            <person name="Shaw J.R."/>
            <person name="Andrews J."/>
            <person name="Crease T.J."/>
            <person name="Tang H."/>
            <person name="Lucas S.M."/>
            <person name="Robertson H.M."/>
            <person name="Bork P."/>
            <person name="Koonin E.V."/>
            <person name="Zdobnov E.M."/>
            <person name="Grigoriev I.V."/>
            <person name="Lynch M."/>
            <person name="Boore J.L."/>
        </authorList>
    </citation>
    <scope>NUCLEOTIDE SEQUENCE [LARGE SCALE GENOMIC DNA]</scope>
</reference>
<keyword evidence="1" id="KW-0040">ANK repeat</keyword>
<dbReference type="EMBL" id="GL732552">
    <property type="protein sequence ID" value="EFX79382.1"/>
    <property type="molecule type" value="Genomic_DNA"/>
</dbReference>
<dbReference type="InParanoid" id="E9GMI6"/>
<dbReference type="InterPro" id="IPR002110">
    <property type="entry name" value="Ankyrin_rpt"/>
</dbReference>
<protein>
    <submittedName>
        <fullName evidence="2">Uncharacterized protein</fullName>
    </submittedName>
</protein>
<accession>E9GMI6</accession>
<dbReference type="PROSITE" id="PS50297">
    <property type="entry name" value="ANK_REP_REGION"/>
    <property type="match status" value="1"/>
</dbReference>
<dbReference type="OrthoDB" id="6367890at2759"/>
<evidence type="ECO:0000313" key="2">
    <source>
        <dbReference type="EMBL" id="EFX79382.1"/>
    </source>
</evidence>
<gene>
    <name evidence="2" type="ORF">DAPPUDRAFT_319693</name>
</gene>
<dbReference type="PhylomeDB" id="E9GMI6"/>
<evidence type="ECO:0000313" key="3">
    <source>
        <dbReference type="Proteomes" id="UP000000305"/>
    </source>
</evidence>
<dbReference type="SUPFAM" id="SSF48403">
    <property type="entry name" value="Ankyrin repeat"/>
    <property type="match status" value="1"/>
</dbReference>
<dbReference type="PROSITE" id="PS50088">
    <property type="entry name" value="ANK_REPEAT"/>
    <property type="match status" value="1"/>
</dbReference>
<dbReference type="Proteomes" id="UP000000305">
    <property type="component" value="Unassembled WGS sequence"/>
</dbReference>
<name>E9GMI6_DAPPU</name>
<organism evidence="2 3">
    <name type="scientific">Daphnia pulex</name>
    <name type="common">Water flea</name>
    <dbReference type="NCBI Taxonomy" id="6669"/>
    <lineage>
        <taxon>Eukaryota</taxon>
        <taxon>Metazoa</taxon>
        <taxon>Ecdysozoa</taxon>
        <taxon>Arthropoda</taxon>
        <taxon>Crustacea</taxon>
        <taxon>Branchiopoda</taxon>
        <taxon>Diplostraca</taxon>
        <taxon>Cladocera</taxon>
        <taxon>Anomopoda</taxon>
        <taxon>Daphniidae</taxon>
        <taxon>Daphnia</taxon>
    </lineage>
</organism>
<dbReference type="InterPro" id="IPR036770">
    <property type="entry name" value="Ankyrin_rpt-contain_sf"/>
</dbReference>
<dbReference type="AlphaFoldDB" id="E9GMI6"/>
<dbReference type="HOGENOM" id="CLU_2087224_0_0_1"/>